<dbReference type="SMART" id="SM00382">
    <property type="entry name" value="AAA"/>
    <property type="match status" value="1"/>
</dbReference>
<dbReference type="InterPro" id="IPR025944">
    <property type="entry name" value="Sigma_54_int_dom_CS"/>
</dbReference>
<dbReference type="CDD" id="cd00009">
    <property type="entry name" value="AAA"/>
    <property type="match status" value="1"/>
</dbReference>
<dbReference type="InterPro" id="IPR009057">
    <property type="entry name" value="Homeodomain-like_sf"/>
</dbReference>
<dbReference type="GO" id="GO:0006355">
    <property type="term" value="P:regulation of DNA-templated transcription"/>
    <property type="evidence" value="ECO:0007669"/>
    <property type="project" value="InterPro"/>
</dbReference>
<dbReference type="FunFam" id="3.40.50.300:FF:000006">
    <property type="entry name" value="DNA-binding transcriptional regulator NtrC"/>
    <property type="match status" value="1"/>
</dbReference>
<keyword evidence="7" id="KW-0804">Transcription</keyword>
<evidence type="ECO:0000256" key="2">
    <source>
        <dbReference type="ARBA" id="ARBA00022741"/>
    </source>
</evidence>
<dbReference type="InterPro" id="IPR027417">
    <property type="entry name" value="P-loop_NTPase"/>
</dbReference>
<sequence>MKWKVLVVDDDSTICRSIKRILEVGEYHVETADSGERGLEMLSAARYDLLLLDLRLGSMDGLEVLRQVKDNNPDQLVIMITGFANIASAVEAMKIGAYDYIQKPYSTDELKLAVQKAMQTVALRKEVEELRKRQMEKNKFDKIIGSSREINKVLSLVRTFAQTNITVLIEGESGTGKELVAEYLHYYSPRYAKPFIALNCGAVARNLIESELFGYEKGAFTGADRGGHIGFLERSDGGTLFLDEVAELSEEAQVKFLRVLEKGEFYPVGGTKLNQVDLRVIAASNTSLAEAVEEGRFRRDLYYRINVAHIELPPLRDRKTDIVQLAKFFMDRFSRKLGRKLGGFTKAAEEVLLSYAWPGNVRELRNLVERVALLCNNPIIDTSDLAYANLTTDLDDGMLINLTVDLKDGNNAIRKVDSQLIQKVLEITAGNKTRAARLLGIPRGTLRYHLDRDQQP</sequence>
<keyword evidence="2" id="KW-0547">Nucleotide-binding</keyword>
<protein>
    <submittedName>
        <fullName evidence="11">Two-component system response regulator</fullName>
    </submittedName>
</protein>
<keyword evidence="1 8" id="KW-0597">Phosphoprotein</keyword>
<evidence type="ECO:0000256" key="4">
    <source>
        <dbReference type="ARBA" id="ARBA00023012"/>
    </source>
</evidence>
<dbReference type="GO" id="GO:0005524">
    <property type="term" value="F:ATP binding"/>
    <property type="evidence" value="ECO:0007669"/>
    <property type="project" value="UniProtKB-KW"/>
</dbReference>
<dbReference type="Gene3D" id="1.10.8.60">
    <property type="match status" value="1"/>
</dbReference>
<dbReference type="GO" id="GO:0043565">
    <property type="term" value="F:sequence-specific DNA binding"/>
    <property type="evidence" value="ECO:0007669"/>
    <property type="project" value="InterPro"/>
</dbReference>
<comment type="caution">
    <text evidence="11">The sequence shown here is derived from an EMBL/GenBank/DDBJ whole genome shotgun (WGS) entry which is preliminary data.</text>
</comment>
<keyword evidence="4" id="KW-0902">Two-component regulatory system</keyword>
<dbReference type="Pfam" id="PF02954">
    <property type="entry name" value="HTH_8"/>
    <property type="match status" value="1"/>
</dbReference>
<name>A0A532UXW6_UNCL8</name>
<dbReference type="InterPro" id="IPR003593">
    <property type="entry name" value="AAA+_ATPase"/>
</dbReference>
<dbReference type="PROSITE" id="PS00676">
    <property type="entry name" value="SIGMA54_INTERACT_2"/>
    <property type="match status" value="1"/>
</dbReference>
<dbReference type="PANTHER" id="PTHR32071:SF113">
    <property type="entry name" value="ALGINATE BIOSYNTHESIS TRANSCRIPTIONAL REGULATORY PROTEIN ALGB"/>
    <property type="match status" value="1"/>
</dbReference>
<dbReference type="InterPro" id="IPR002078">
    <property type="entry name" value="Sigma_54_int"/>
</dbReference>
<keyword evidence="6" id="KW-0238">DNA-binding</keyword>
<evidence type="ECO:0000313" key="11">
    <source>
        <dbReference type="EMBL" id="TKJ39742.1"/>
    </source>
</evidence>
<dbReference type="Pfam" id="PF25601">
    <property type="entry name" value="AAA_lid_14"/>
    <property type="match status" value="1"/>
</dbReference>
<dbReference type="InterPro" id="IPR025662">
    <property type="entry name" value="Sigma_54_int_dom_ATP-bd_1"/>
</dbReference>
<dbReference type="InterPro" id="IPR058031">
    <property type="entry name" value="AAA_lid_NorR"/>
</dbReference>
<feature type="domain" description="Response regulatory" evidence="10">
    <location>
        <begin position="4"/>
        <end position="118"/>
    </location>
</feature>
<dbReference type="GO" id="GO:0000160">
    <property type="term" value="P:phosphorelay signal transduction system"/>
    <property type="evidence" value="ECO:0007669"/>
    <property type="project" value="UniProtKB-KW"/>
</dbReference>
<dbReference type="Gene3D" id="1.10.10.60">
    <property type="entry name" value="Homeodomain-like"/>
    <property type="match status" value="1"/>
</dbReference>
<dbReference type="InterPro" id="IPR011006">
    <property type="entry name" value="CheY-like_superfamily"/>
</dbReference>
<feature type="domain" description="Sigma-54 factor interaction" evidence="9">
    <location>
        <begin position="143"/>
        <end position="373"/>
    </location>
</feature>
<feature type="modified residue" description="4-aspartylphosphate" evidence="8">
    <location>
        <position position="53"/>
    </location>
</feature>
<dbReference type="AlphaFoldDB" id="A0A532UXW6"/>
<evidence type="ECO:0000313" key="12">
    <source>
        <dbReference type="Proteomes" id="UP000319619"/>
    </source>
</evidence>
<evidence type="ECO:0000256" key="5">
    <source>
        <dbReference type="ARBA" id="ARBA00023015"/>
    </source>
</evidence>
<evidence type="ECO:0000256" key="3">
    <source>
        <dbReference type="ARBA" id="ARBA00022840"/>
    </source>
</evidence>
<evidence type="ECO:0000256" key="8">
    <source>
        <dbReference type="PROSITE-ProRule" id="PRU00169"/>
    </source>
</evidence>
<dbReference type="PROSITE" id="PS50110">
    <property type="entry name" value="RESPONSE_REGULATORY"/>
    <property type="match status" value="1"/>
</dbReference>
<dbReference type="Pfam" id="PF00158">
    <property type="entry name" value="Sigma54_activat"/>
    <property type="match status" value="1"/>
</dbReference>
<dbReference type="PRINTS" id="PR01590">
    <property type="entry name" value="HTHFIS"/>
</dbReference>
<dbReference type="InterPro" id="IPR001789">
    <property type="entry name" value="Sig_transdc_resp-reg_receiver"/>
</dbReference>
<dbReference type="SUPFAM" id="SSF52172">
    <property type="entry name" value="CheY-like"/>
    <property type="match status" value="1"/>
</dbReference>
<dbReference type="PROSITE" id="PS00675">
    <property type="entry name" value="SIGMA54_INTERACT_1"/>
    <property type="match status" value="1"/>
</dbReference>
<dbReference type="SUPFAM" id="SSF52540">
    <property type="entry name" value="P-loop containing nucleoside triphosphate hydrolases"/>
    <property type="match status" value="1"/>
</dbReference>
<dbReference type="EMBL" id="NJBN01000007">
    <property type="protein sequence ID" value="TKJ39742.1"/>
    <property type="molecule type" value="Genomic_DNA"/>
</dbReference>
<dbReference type="Proteomes" id="UP000319619">
    <property type="component" value="Unassembled WGS sequence"/>
</dbReference>
<dbReference type="InterPro" id="IPR025943">
    <property type="entry name" value="Sigma_54_int_dom_ATP-bd_2"/>
</dbReference>
<dbReference type="FunFam" id="3.40.50.2300:FF:000018">
    <property type="entry name" value="DNA-binding transcriptional regulator NtrC"/>
    <property type="match status" value="1"/>
</dbReference>
<evidence type="ECO:0000256" key="7">
    <source>
        <dbReference type="ARBA" id="ARBA00023163"/>
    </source>
</evidence>
<dbReference type="SMART" id="SM00448">
    <property type="entry name" value="REC"/>
    <property type="match status" value="1"/>
</dbReference>
<reference evidence="11 12" key="1">
    <citation type="submission" date="2017-06" db="EMBL/GenBank/DDBJ databases">
        <title>Novel microbial phyla capable of carbon fixation and sulfur reduction in deep-sea sediments.</title>
        <authorList>
            <person name="Huang J."/>
            <person name="Baker B."/>
            <person name="Wang Y."/>
        </authorList>
    </citation>
    <scope>NUCLEOTIDE SEQUENCE [LARGE SCALE GENOMIC DNA]</scope>
    <source>
        <strain evidence="11">B3_LCP</strain>
    </source>
</reference>
<dbReference type="Gene3D" id="3.40.50.300">
    <property type="entry name" value="P-loop containing nucleotide triphosphate hydrolases"/>
    <property type="match status" value="1"/>
</dbReference>
<gene>
    <name evidence="11" type="ORF">CEE37_10720</name>
</gene>
<evidence type="ECO:0000259" key="10">
    <source>
        <dbReference type="PROSITE" id="PS50110"/>
    </source>
</evidence>
<dbReference type="InterPro" id="IPR002197">
    <property type="entry name" value="HTH_Fis"/>
</dbReference>
<accession>A0A532UXW6</accession>
<evidence type="ECO:0000256" key="6">
    <source>
        <dbReference type="ARBA" id="ARBA00023125"/>
    </source>
</evidence>
<proteinExistence type="predicted"/>
<dbReference type="PROSITE" id="PS00688">
    <property type="entry name" value="SIGMA54_INTERACT_3"/>
    <property type="match status" value="1"/>
</dbReference>
<dbReference type="Pfam" id="PF00072">
    <property type="entry name" value="Response_reg"/>
    <property type="match status" value="1"/>
</dbReference>
<dbReference type="Gene3D" id="3.40.50.2300">
    <property type="match status" value="1"/>
</dbReference>
<dbReference type="PROSITE" id="PS50045">
    <property type="entry name" value="SIGMA54_INTERACT_4"/>
    <property type="match status" value="1"/>
</dbReference>
<keyword evidence="3" id="KW-0067">ATP-binding</keyword>
<keyword evidence="5" id="KW-0805">Transcription regulation</keyword>
<evidence type="ECO:0000256" key="1">
    <source>
        <dbReference type="ARBA" id="ARBA00022553"/>
    </source>
</evidence>
<dbReference type="PANTHER" id="PTHR32071">
    <property type="entry name" value="TRANSCRIPTIONAL REGULATORY PROTEIN"/>
    <property type="match status" value="1"/>
</dbReference>
<dbReference type="SUPFAM" id="SSF46689">
    <property type="entry name" value="Homeodomain-like"/>
    <property type="match status" value="1"/>
</dbReference>
<evidence type="ECO:0000259" key="9">
    <source>
        <dbReference type="PROSITE" id="PS50045"/>
    </source>
</evidence>
<organism evidence="11 12">
    <name type="scientific">candidate division LCP-89 bacterium B3_LCP</name>
    <dbReference type="NCBI Taxonomy" id="2012998"/>
    <lineage>
        <taxon>Bacteria</taxon>
        <taxon>Pseudomonadati</taxon>
        <taxon>Bacteria division LCP-89</taxon>
    </lineage>
</organism>